<proteinExistence type="predicted"/>
<protein>
    <recommendedName>
        <fullName evidence="3">DNA-directed DNA polymerase</fullName>
    </recommendedName>
</protein>
<sequence length="224" mass="26338">MKRHAMKGKTRIHGGKLYESVVGFDANALYLWAINQYMPTGPFIRRMEPDFKPEVRDRYMVAYYWMDFLMHTSGTYISHELNSGKEVRVGPYPVDGYQSKYYRAAISMVTPVLSRITSKTNNRLDTREKKYKKTQETTSFFQKHRGKVTEDEILKAVVDEELYGMVEVDITVPDQWISGYKHPTMTPYEYFQEMCPIFCNTLVPFESIGNHMKEHVEQHNIFKT</sequence>
<comment type="caution">
    <text evidence="1">The sequence shown here is derived from an EMBL/GenBank/DDBJ whole genome shotgun (WGS) entry which is preliminary data.</text>
</comment>
<dbReference type="Proteomes" id="UP001217089">
    <property type="component" value="Unassembled WGS sequence"/>
</dbReference>
<dbReference type="PANTHER" id="PTHR33206">
    <property type="entry name" value="PROTEIN CBG10425"/>
    <property type="match status" value="1"/>
</dbReference>
<keyword evidence="2" id="KW-1185">Reference proteome</keyword>
<name>A0ABQ9FIK5_TEGGR</name>
<dbReference type="EMBL" id="JARBDR010000246">
    <property type="protein sequence ID" value="KAJ8317120.1"/>
    <property type="molecule type" value="Genomic_DNA"/>
</dbReference>
<accession>A0ABQ9FIK5</accession>
<evidence type="ECO:0000313" key="1">
    <source>
        <dbReference type="EMBL" id="KAJ8317120.1"/>
    </source>
</evidence>
<gene>
    <name evidence="1" type="ORF">KUTeg_005024</name>
</gene>
<dbReference type="PANTHER" id="PTHR33206:SF1">
    <property type="entry name" value="DNA-DIRECTED DNA POLYMERASE"/>
    <property type="match status" value="1"/>
</dbReference>
<evidence type="ECO:0008006" key="3">
    <source>
        <dbReference type="Google" id="ProtNLM"/>
    </source>
</evidence>
<reference evidence="1 2" key="1">
    <citation type="submission" date="2022-12" db="EMBL/GenBank/DDBJ databases">
        <title>Chromosome-level genome of Tegillarca granosa.</title>
        <authorList>
            <person name="Kim J."/>
        </authorList>
    </citation>
    <scope>NUCLEOTIDE SEQUENCE [LARGE SCALE GENOMIC DNA]</scope>
    <source>
        <strain evidence="1">Teg-2019</strain>
        <tissue evidence="1">Adductor muscle</tissue>
    </source>
</reference>
<organism evidence="1 2">
    <name type="scientific">Tegillarca granosa</name>
    <name type="common">Malaysian cockle</name>
    <name type="synonym">Anadara granosa</name>
    <dbReference type="NCBI Taxonomy" id="220873"/>
    <lineage>
        <taxon>Eukaryota</taxon>
        <taxon>Metazoa</taxon>
        <taxon>Spiralia</taxon>
        <taxon>Lophotrochozoa</taxon>
        <taxon>Mollusca</taxon>
        <taxon>Bivalvia</taxon>
        <taxon>Autobranchia</taxon>
        <taxon>Pteriomorphia</taxon>
        <taxon>Arcoida</taxon>
        <taxon>Arcoidea</taxon>
        <taxon>Arcidae</taxon>
        <taxon>Tegillarca</taxon>
    </lineage>
</organism>
<evidence type="ECO:0000313" key="2">
    <source>
        <dbReference type="Proteomes" id="UP001217089"/>
    </source>
</evidence>